<evidence type="ECO:0000256" key="1">
    <source>
        <dbReference type="ARBA" id="ARBA00023125"/>
    </source>
</evidence>
<accession>A0AA37W2H4</accession>
<proteinExistence type="predicted"/>
<organism evidence="4 5">
    <name type="scientific">Paraferrimonas sedimenticola</name>
    <dbReference type="NCBI Taxonomy" id="375674"/>
    <lineage>
        <taxon>Bacteria</taxon>
        <taxon>Pseudomonadati</taxon>
        <taxon>Pseudomonadota</taxon>
        <taxon>Gammaproteobacteria</taxon>
        <taxon>Alteromonadales</taxon>
        <taxon>Ferrimonadaceae</taxon>
        <taxon>Paraferrimonas</taxon>
    </lineage>
</organism>
<dbReference type="InterPro" id="IPR050109">
    <property type="entry name" value="HTH-type_TetR-like_transc_reg"/>
</dbReference>
<dbReference type="AlphaFoldDB" id="A0AA37W2H4"/>
<feature type="domain" description="HTH tetR-type" evidence="3">
    <location>
        <begin position="16"/>
        <end position="76"/>
    </location>
</feature>
<keyword evidence="5" id="KW-1185">Reference proteome</keyword>
<dbReference type="Gene3D" id="1.10.357.10">
    <property type="entry name" value="Tetracycline Repressor, domain 2"/>
    <property type="match status" value="1"/>
</dbReference>
<dbReference type="PANTHER" id="PTHR30055:SF233">
    <property type="entry name" value="REGULATORY PROTEIN TETR"/>
    <property type="match status" value="1"/>
</dbReference>
<reference evidence="4" key="2">
    <citation type="submission" date="2023-01" db="EMBL/GenBank/DDBJ databases">
        <title>Draft genome sequence of Paraferrimonas sedimenticola strain NBRC 101628.</title>
        <authorList>
            <person name="Sun Q."/>
            <person name="Mori K."/>
        </authorList>
    </citation>
    <scope>NUCLEOTIDE SEQUENCE</scope>
    <source>
        <strain evidence="4">NBRC 101628</strain>
    </source>
</reference>
<evidence type="ECO:0000259" key="3">
    <source>
        <dbReference type="PROSITE" id="PS50977"/>
    </source>
</evidence>
<dbReference type="InterPro" id="IPR036271">
    <property type="entry name" value="Tet_transcr_reg_TetR-rel_C_sf"/>
</dbReference>
<evidence type="ECO:0000313" key="4">
    <source>
        <dbReference type="EMBL" id="GLP97797.1"/>
    </source>
</evidence>
<evidence type="ECO:0000313" key="5">
    <source>
        <dbReference type="Proteomes" id="UP001161422"/>
    </source>
</evidence>
<dbReference type="PROSITE" id="PS50977">
    <property type="entry name" value="HTH_TETR_2"/>
    <property type="match status" value="1"/>
</dbReference>
<dbReference type="InterPro" id="IPR001647">
    <property type="entry name" value="HTH_TetR"/>
</dbReference>
<name>A0AA37W2H4_9GAMM</name>
<sequence>MSSQTKNKVGRPTDTQDNRARLLDAARELFMELDYSKVSTRKIAALAGTDPGLIRYYFGSKAQLFSAMLKETSEPVMQALQHAQRQASPTSLAEMLNRYYQVMVHHPQFPKMLLRIASADESDPQAVEIKKLLFEVVHPGEIQVFDQLKKAGVLGDDVDPELARISFFSLTIFPFLMPDRFRTELNLKMTPEFLDRLAKHNGALLEAMLAPTKELT</sequence>
<dbReference type="Pfam" id="PF00440">
    <property type="entry name" value="TetR_N"/>
    <property type="match status" value="1"/>
</dbReference>
<gene>
    <name evidence="4" type="ORF">GCM10007895_31040</name>
</gene>
<dbReference type="InterPro" id="IPR009057">
    <property type="entry name" value="Homeodomain-like_sf"/>
</dbReference>
<dbReference type="PRINTS" id="PR00455">
    <property type="entry name" value="HTHTETR"/>
</dbReference>
<dbReference type="RefSeq" id="WP_095507111.1">
    <property type="nucleotide sequence ID" value="NZ_BSNC01000011.1"/>
</dbReference>
<dbReference type="EMBL" id="BSNC01000011">
    <property type="protein sequence ID" value="GLP97797.1"/>
    <property type="molecule type" value="Genomic_DNA"/>
</dbReference>
<dbReference type="GO" id="GO:0000976">
    <property type="term" value="F:transcription cis-regulatory region binding"/>
    <property type="evidence" value="ECO:0007669"/>
    <property type="project" value="TreeGrafter"/>
</dbReference>
<feature type="DNA-binding region" description="H-T-H motif" evidence="2">
    <location>
        <begin position="39"/>
        <end position="58"/>
    </location>
</feature>
<protein>
    <submittedName>
        <fullName evidence="4">TetR family transcriptional regulator</fullName>
    </submittedName>
</protein>
<evidence type="ECO:0000256" key="2">
    <source>
        <dbReference type="PROSITE-ProRule" id="PRU00335"/>
    </source>
</evidence>
<dbReference type="Proteomes" id="UP001161422">
    <property type="component" value="Unassembled WGS sequence"/>
</dbReference>
<dbReference type="GO" id="GO:0003700">
    <property type="term" value="F:DNA-binding transcription factor activity"/>
    <property type="evidence" value="ECO:0007669"/>
    <property type="project" value="TreeGrafter"/>
</dbReference>
<dbReference type="SUPFAM" id="SSF48498">
    <property type="entry name" value="Tetracyclin repressor-like, C-terminal domain"/>
    <property type="match status" value="1"/>
</dbReference>
<reference evidence="4" key="1">
    <citation type="journal article" date="2014" name="Int. J. Syst. Evol. Microbiol.">
        <title>Complete genome sequence of Corynebacterium casei LMG S-19264T (=DSM 44701T), isolated from a smear-ripened cheese.</title>
        <authorList>
            <consortium name="US DOE Joint Genome Institute (JGI-PGF)"/>
            <person name="Walter F."/>
            <person name="Albersmeier A."/>
            <person name="Kalinowski J."/>
            <person name="Ruckert C."/>
        </authorList>
    </citation>
    <scope>NUCLEOTIDE SEQUENCE</scope>
    <source>
        <strain evidence="4">NBRC 101628</strain>
    </source>
</reference>
<comment type="caution">
    <text evidence="4">The sequence shown here is derived from an EMBL/GenBank/DDBJ whole genome shotgun (WGS) entry which is preliminary data.</text>
</comment>
<keyword evidence="1 2" id="KW-0238">DNA-binding</keyword>
<dbReference type="PANTHER" id="PTHR30055">
    <property type="entry name" value="HTH-TYPE TRANSCRIPTIONAL REGULATOR RUTR"/>
    <property type="match status" value="1"/>
</dbReference>
<dbReference type="SUPFAM" id="SSF46689">
    <property type="entry name" value="Homeodomain-like"/>
    <property type="match status" value="1"/>
</dbReference>